<dbReference type="Gene3D" id="3.10.620.30">
    <property type="match status" value="1"/>
</dbReference>
<dbReference type="Pfam" id="PF06035">
    <property type="entry name" value="Peptidase_C93"/>
    <property type="match status" value="1"/>
</dbReference>
<comment type="caution">
    <text evidence="2">The sequence shown here is derived from an EMBL/GenBank/DDBJ whole genome shotgun (WGS) entry which is preliminary data.</text>
</comment>
<evidence type="ECO:0000313" key="2">
    <source>
        <dbReference type="EMBL" id="MFD1747424.1"/>
    </source>
</evidence>
<feature type="chain" id="PRO_5047344538" evidence="1">
    <location>
        <begin position="26"/>
        <end position="313"/>
    </location>
</feature>
<organism evidence="2 3">
    <name type="scientific">Rhizobium helianthi</name>
    <dbReference type="NCBI Taxonomy" id="1132695"/>
    <lineage>
        <taxon>Bacteria</taxon>
        <taxon>Pseudomonadati</taxon>
        <taxon>Pseudomonadota</taxon>
        <taxon>Alphaproteobacteria</taxon>
        <taxon>Hyphomicrobiales</taxon>
        <taxon>Rhizobiaceae</taxon>
        <taxon>Rhizobium/Agrobacterium group</taxon>
        <taxon>Rhizobium</taxon>
    </lineage>
</organism>
<accession>A0ABW4M8A2</accession>
<dbReference type="SUPFAM" id="SSF54001">
    <property type="entry name" value="Cysteine proteinases"/>
    <property type="match status" value="1"/>
</dbReference>
<gene>
    <name evidence="2" type="ORF">ACFSE1_18295</name>
</gene>
<dbReference type="RefSeq" id="WP_377404693.1">
    <property type="nucleotide sequence ID" value="NZ_JBHUEQ010000039.1"/>
</dbReference>
<sequence length="313" mass="33763">MQNRSLLTLAGLTLATTLISVPVHAQNVRTVDLANLTQARCAQTCGEWVASLPRFVAEPLPLQLQTGWTLLSTQLTHRMSGSSVPATDQQLTTASIAPAGAPTGREDVFGSVAIPFKKLSALAKAKPTFDAIAEGSALQCGELECKSETTALTNTLAKVKTASIRDKLNAVNFAVNGAIRYTTDSDQYGKQDVWSSPSETLARRKGDCEDYALLKMAALAADGVPLKDMSIVVLYDTKRHFYHAVLSVTVQDRHFILDNRREQVLMDKDLPDYQPLFSISEGRGYLHGSKIKNQALASIKGFDGVAPGEGADL</sequence>
<dbReference type="PANTHER" id="PTHR39327:SF1">
    <property type="entry name" value="BLR5470 PROTEIN"/>
    <property type="match status" value="1"/>
</dbReference>
<dbReference type="EMBL" id="JBHUEQ010000039">
    <property type="protein sequence ID" value="MFD1747424.1"/>
    <property type="molecule type" value="Genomic_DNA"/>
</dbReference>
<dbReference type="InterPro" id="IPR010319">
    <property type="entry name" value="Transglutaminase-like_Cys_pept"/>
</dbReference>
<name>A0ABW4M8A2_9HYPH</name>
<reference evidence="3" key="1">
    <citation type="journal article" date="2019" name="Int. J. Syst. Evol. Microbiol.">
        <title>The Global Catalogue of Microorganisms (GCM) 10K type strain sequencing project: providing services to taxonomists for standard genome sequencing and annotation.</title>
        <authorList>
            <consortium name="The Broad Institute Genomics Platform"/>
            <consortium name="The Broad Institute Genome Sequencing Center for Infectious Disease"/>
            <person name="Wu L."/>
            <person name="Ma J."/>
        </authorList>
    </citation>
    <scope>NUCLEOTIDE SEQUENCE [LARGE SCALE GENOMIC DNA]</scope>
    <source>
        <strain evidence="3">CG52</strain>
    </source>
</reference>
<dbReference type="InterPro" id="IPR038765">
    <property type="entry name" value="Papain-like_cys_pep_sf"/>
</dbReference>
<dbReference type="PANTHER" id="PTHR39327">
    <property type="match status" value="1"/>
</dbReference>
<dbReference type="Proteomes" id="UP001597322">
    <property type="component" value="Unassembled WGS sequence"/>
</dbReference>
<keyword evidence="1" id="KW-0732">Signal</keyword>
<evidence type="ECO:0000313" key="3">
    <source>
        <dbReference type="Proteomes" id="UP001597322"/>
    </source>
</evidence>
<feature type="signal peptide" evidence="1">
    <location>
        <begin position="1"/>
        <end position="25"/>
    </location>
</feature>
<proteinExistence type="predicted"/>
<protein>
    <submittedName>
        <fullName evidence="2">Transglutaminase-like cysteine peptidase</fullName>
    </submittedName>
</protein>
<evidence type="ECO:0000256" key="1">
    <source>
        <dbReference type="SAM" id="SignalP"/>
    </source>
</evidence>
<keyword evidence="3" id="KW-1185">Reference proteome</keyword>